<sequence>MMWEKLNSIYQSKGPQRKSTLLKKLTLMKQEEGDVRDHLNNFFDVIDKLEEMEIKVNKELSIIMLLQSLPRSYAVFRCTMESRGELPEPEDLRAKIMFYNDGKKCESQNGIQDDMLSKKKFYEKNKNSGEKKMFPYKCHRCHKKGHMAVNCPEKAKDSDKAYNVETESF</sequence>
<dbReference type="InterPro" id="IPR036875">
    <property type="entry name" value="Znf_CCHC_sf"/>
</dbReference>
<reference evidence="3" key="1">
    <citation type="submission" date="2020-07" db="EMBL/GenBank/DDBJ databases">
        <authorList>
            <person name="Ferguson B K."/>
        </authorList>
    </citation>
    <scope>NUCLEOTIDE SEQUENCE</scope>
    <source>
        <strain evidence="3">L06</strain>
    </source>
</reference>
<dbReference type="PROSITE" id="PS50158">
    <property type="entry name" value="ZF_CCHC"/>
    <property type="match status" value="1"/>
</dbReference>
<evidence type="ECO:0000259" key="2">
    <source>
        <dbReference type="PROSITE" id="PS50158"/>
    </source>
</evidence>
<protein>
    <recommendedName>
        <fullName evidence="2">CCHC-type domain-containing protein</fullName>
    </recommendedName>
</protein>
<dbReference type="SUPFAM" id="SSF57756">
    <property type="entry name" value="Retrovirus zinc finger-like domains"/>
    <property type="match status" value="1"/>
</dbReference>
<dbReference type="GO" id="GO:0003676">
    <property type="term" value="F:nucleic acid binding"/>
    <property type="evidence" value="ECO:0007669"/>
    <property type="project" value="InterPro"/>
</dbReference>
<dbReference type="SMART" id="SM00343">
    <property type="entry name" value="ZnF_C2HC"/>
    <property type="match status" value="1"/>
</dbReference>
<keyword evidence="1" id="KW-0862">Zinc</keyword>
<gene>
    <name evidence="3" type="ORF">BBRV_LOCUS59380</name>
</gene>
<dbReference type="InterPro" id="IPR001878">
    <property type="entry name" value="Znf_CCHC"/>
</dbReference>
<dbReference type="Gene3D" id="4.10.60.10">
    <property type="entry name" value="Zinc finger, CCHC-type"/>
    <property type="match status" value="1"/>
</dbReference>
<feature type="domain" description="CCHC-type" evidence="2">
    <location>
        <begin position="137"/>
        <end position="153"/>
    </location>
</feature>
<dbReference type="AlphaFoldDB" id="A0A6V7JSK6"/>
<keyword evidence="1" id="KW-0479">Metal-binding</keyword>
<dbReference type="Pfam" id="PF14223">
    <property type="entry name" value="Retrotran_gag_2"/>
    <property type="match status" value="1"/>
</dbReference>
<evidence type="ECO:0000256" key="1">
    <source>
        <dbReference type="PROSITE-ProRule" id="PRU00047"/>
    </source>
</evidence>
<dbReference type="GO" id="GO:0008270">
    <property type="term" value="F:zinc ion binding"/>
    <property type="evidence" value="ECO:0007669"/>
    <property type="project" value="UniProtKB-KW"/>
</dbReference>
<evidence type="ECO:0000313" key="3">
    <source>
        <dbReference type="EMBL" id="CAD1554438.1"/>
    </source>
</evidence>
<proteinExistence type="predicted"/>
<name>A0A6V7JSK6_9HYME</name>
<accession>A0A6V7JSK6</accession>
<keyword evidence="1" id="KW-0863">Zinc-finger</keyword>
<dbReference type="EMBL" id="CADCXW020000020">
    <property type="protein sequence ID" value="CAD1554438.1"/>
    <property type="molecule type" value="Genomic_DNA"/>
</dbReference>
<organism evidence="3">
    <name type="scientific">Bracon brevicornis</name>
    <dbReference type="NCBI Taxonomy" id="1563983"/>
    <lineage>
        <taxon>Eukaryota</taxon>
        <taxon>Metazoa</taxon>
        <taxon>Ecdysozoa</taxon>
        <taxon>Arthropoda</taxon>
        <taxon>Hexapoda</taxon>
        <taxon>Insecta</taxon>
        <taxon>Pterygota</taxon>
        <taxon>Neoptera</taxon>
        <taxon>Endopterygota</taxon>
        <taxon>Hymenoptera</taxon>
        <taxon>Apocrita</taxon>
        <taxon>Ichneumonoidea</taxon>
        <taxon>Braconidae</taxon>
        <taxon>Braconinae</taxon>
        <taxon>Bracon</taxon>
    </lineage>
</organism>